<evidence type="ECO:0000256" key="1">
    <source>
        <dbReference type="SAM" id="Phobius"/>
    </source>
</evidence>
<gene>
    <name evidence="2" type="primary">Acey_s0101.g3422</name>
    <name evidence="2" type="ORF">Y032_0101g3422</name>
</gene>
<protein>
    <submittedName>
        <fullName evidence="2">Uncharacterized protein</fullName>
    </submittedName>
</protein>
<evidence type="ECO:0000313" key="3">
    <source>
        <dbReference type="Proteomes" id="UP000024635"/>
    </source>
</evidence>
<keyword evidence="1" id="KW-1133">Transmembrane helix</keyword>
<evidence type="ECO:0000313" key="2">
    <source>
        <dbReference type="EMBL" id="EYC02303.1"/>
    </source>
</evidence>
<keyword evidence="3" id="KW-1185">Reference proteome</keyword>
<keyword evidence="1" id="KW-0812">Transmembrane</keyword>
<comment type="caution">
    <text evidence="2">The sequence shown here is derived from an EMBL/GenBank/DDBJ whole genome shotgun (WGS) entry which is preliminary data.</text>
</comment>
<proteinExistence type="predicted"/>
<feature type="transmembrane region" description="Helical" evidence="1">
    <location>
        <begin position="12"/>
        <end position="35"/>
    </location>
</feature>
<dbReference type="AlphaFoldDB" id="A0A016TI79"/>
<reference evidence="3" key="1">
    <citation type="journal article" date="2015" name="Nat. Genet.">
        <title>The genome and transcriptome of the zoonotic hookworm Ancylostoma ceylanicum identify infection-specific gene families.</title>
        <authorList>
            <person name="Schwarz E.M."/>
            <person name="Hu Y."/>
            <person name="Antoshechkin I."/>
            <person name="Miller M.M."/>
            <person name="Sternberg P.W."/>
            <person name="Aroian R.V."/>
        </authorList>
    </citation>
    <scope>NUCLEOTIDE SEQUENCE</scope>
    <source>
        <strain evidence="3">HY135</strain>
    </source>
</reference>
<accession>A0A016TI79</accession>
<dbReference type="Proteomes" id="UP000024635">
    <property type="component" value="Unassembled WGS sequence"/>
</dbReference>
<organism evidence="2 3">
    <name type="scientific">Ancylostoma ceylanicum</name>
    <dbReference type="NCBI Taxonomy" id="53326"/>
    <lineage>
        <taxon>Eukaryota</taxon>
        <taxon>Metazoa</taxon>
        <taxon>Ecdysozoa</taxon>
        <taxon>Nematoda</taxon>
        <taxon>Chromadorea</taxon>
        <taxon>Rhabditida</taxon>
        <taxon>Rhabditina</taxon>
        <taxon>Rhabditomorpha</taxon>
        <taxon>Strongyloidea</taxon>
        <taxon>Ancylostomatidae</taxon>
        <taxon>Ancylostomatinae</taxon>
        <taxon>Ancylostoma</taxon>
    </lineage>
</organism>
<dbReference type="EMBL" id="JARK01001437">
    <property type="protein sequence ID" value="EYC02303.1"/>
    <property type="molecule type" value="Genomic_DNA"/>
</dbReference>
<keyword evidence="1" id="KW-0472">Membrane</keyword>
<sequence>MGSTCEDVTHGMSIFSSFILLAALFVMVSMPGYMVQLSAAGRYSDVGTVPTVPPYGTMWTYPQNNHNRRRRWIYG</sequence>
<name>A0A016TI79_9BILA</name>